<name>A0A1G7U9M9_9BURK</name>
<dbReference type="SUPFAM" id="SSF47413">
    <property type="entry name" value="lambda repressor-like DNA-binding domains"/>
    <property type="match status" value="1"/>
</dbReference>
<dbReference type="CDD" id="cd00093">
    <property type="entry name" value="HTH_XRE"/>
    <property type="match status" value="1"/>
</dbReference>
<gene>
    <name evidence="2" type="ORF">SAMN05216466_103336</name>
</gene>
<dbReference type="GO" id="GO:0003677">
    <property type="term" value="F:DNA binding"/>
    <property type="evidence" value="ECO:0007669"/>
    <property type="project" value="InterPro"/>
</dbReference>
<organism evidence="2 3">
    <name type="scientific">Paraburkholderia phenazinium</name>
    <dbReference type="NCBI Taxonomy" id="60549"/>
    <lineage>
        <taxon>Bacteria</taxon>
        <taxon>Pseudomonadati</taxon>
        <taxon>Pseudomonadota</taxon>
        <taxon>Betaproteobacteria</taxon>
        <taxon>Burkholderiales</taxon>
        <taxon>Burkholderiaceae</taxon>
        <taxon>Paraburkholderia</taxon>
    </lineage>
</organism>
<accession>A0A1G7U9M9</accession>
<dbReference type="Gene3D" id="1.10.260.40">
    <property type="entry name" value="lambda repressor-like DNA-binding domains"/>
    <property type="match status" value="1"/>
</dbReference>
<dbReference type="InterPro" id="IPR010982">
    <property type="entry name" value="Lambda_DNA-bd_dom_sf"/>
</dbReference>
<dbReference type="Proteomes" id="UP000199706">
    <property type="component" value="Unassembled WGS sequence"/>
</dbReference>
<proteinExistence type="predicted"/>
<dbReference type="InterPro" id="IPR001387">
    <property type="entry name" value="Cro/C1-type_HTH"/>
</dbReference>
<dbReference type="EMBL" id="FNCJ01000003">
    <property type="protein sequence ID" value="SDG43470.1"/>
    <property type="molecule type" value="Genomic_DNA"/>
</dbReference>
<evidence type="ECO:0000313" key="2">
    <source>
        <dbReference type="EMBL" id="SDG43470.1"/>
    </source>
</evidence>
<dbReference type="RefSeq" id="WP_090683511.1">
    <property type="nucleotide sequence ID" value="NZ_CADERL010000005.1"/>
</dbReference>
<dbReference type="OrthoDB" id="9774690at2"/>
<reference evidence="2 3" key="1">
    <citation type="submission" date="2016-10" db="EMBL/GenBank/DDBJ databases">
        <authorList>
            <person name="de Groot N.N."/>
        </authorList>
    </citation>
    <scope>NUCLEOTIDE SEQUENCE [LARGE SCALE GENOMIC DNA]</scope>
    <source>
        <strain evidence="2 3">LMG 2247</strain>
    </source>
</reference>
<evidence type="ECO:0000259" key="1">
    <source>
        <dbReference type="PROSITE" id="PS50943"/>
    </source>
</evidence>
<evidence type="ECO:0000313" key="3">
    <source>
        <dbReference type="Proteomes" id="UP000199706"/>
    </source>
</evidence>
<dbReference type="AlphaFoldDB" id="A0A1G7U9M9"/>
<feature type="domain" description="HTH cro/C1-type" evidence="1">
    <location>
        <begin position="13"/>
        <end position="41"/>
    </location>
</feature>
<protein>
    <recommendedName>
        <fullName evidence="1">HTH cro/C1-type domain-containing protein</fullName>
    </recommendedName>
</protein>
<dbReference type="PROSITE" id="PS50943">
    <property type="entry name" value="HTH_CROC1"/>
    <property type="match status" value="1"/>
</dbReference>
<sequence>MKKGAPQPQQEFLRHAMSELGMTREQFAERIGTKKRTLDNWLLSPESSEYRNMPDMAWKFVQEILENRSESA</sequence>